<keyword evidence="3" id="KW-1185">Reference proteome</keyword>
<feature type="compositionally biased region" description="Acidic residues" evidence="1">
    <location>
        <begin position="69"/>
        <end position="100"/>
    </location>
</feature>
<sequence length="100" mass="10954">MVKARKAFEVGGISLSASELVAENSELDWALFGGKSPQMEAKRTEEMAEVDGRNDGIISPSRFSVLAIEGDDDNQEEDEDNKEEGGVEEVEELEEGEFEA</sequence>
<reference evidence="2 3" key="1">
    <citation type="journal article" date="2020" name="BMC Genomics">
        <title>Intraspecific diversification of the crop wild relative Brassica cretica Lam. using demographic model selection.</title>
        <authorList>
            <person name="Kioukis A."/>
            <person name="Michalopoulou V.A."/>
            <person name="Briers L."/>
            <person name="Pirintsos S."/>
            <person name="Studholme D.J."/>
            <person name="Pavlidis P."/>
            <person name="Sarris P.F."/>
        </authorList>
    </citation>
    <scope>NUCLEOTIDE SEQUENCE [LARGE SCALE GENOMIC DNA]</scope>
    <source>
        <strain evidence="3">cv. PFS-1207/04</strain>
    </source>
</reference>
<gene>
    <name evidence="2" type="ORF">DY000_02040171</name>
</gene>
<evidence type="ECO:0000313" key="3">
    <source>
        <dbReference type="Proteomes" id="UP000266723"/>
    </source>
</evidence>
<proteinExistence type="predicted"/>
<organism evidence="2 3">
    <name type="scientific">Brassica cretica</name>
    <name type="common">Mustard</name>
    <dbReference type="NCBI Taxonomy" id="69181"/>
    <lineage>
        <taxon>Eukaryota</taxon>
        <taxon>Viridiplantae</taxon>
        <taxon>Streptophyta</taxon>
        <taxon>Embryophyta</taxon>
        <taxon>Tracheophyta</taxon>
        <taxon>Spermatophyta</taxon>
        <taxon>Magnoliopsida</taxon>
        <taxon>eudicotyledons</taxon>
        <taxon>Gunneridae</taxon>
        <taxon>Pentapetalae</taxon>
        <taxon>rosids</taxon>
        <taxon>malvids</taxon>
        <taxon>Brassicales</taxon>
        <taxon>Brassicaceae</taxon>
        <taxon>Brassiceae</taxon>
        <taxon>Brassica</taxon>
    </lineage>
</organism>
<evidence type="ECO:0000256" key="1">
    <source>
        <dbReference type="SAM" id="MobiDB-lite"/>
    </source>
</evidence>
<accession>A0ABQ7BMI5</accession>
<comment type="caution">
    <text evidence="2">The sequence shown here is derived from an EMBL/GenBank/DDBJ whole genome shotgun (WGS) entry which is preliminary data.</text>
</comment>
<evidence type="ECO:0000313" key="2">
    <source>
        <dbReference type="EMBL" id="KAF3533513.1"/>
    </source>
</evidence>
<name>A0ABQ7BMI5_BRACR</name>
<dbReference type="Proteomes" id="UP000266723">
    <property type="component" value="Unassembled WGS sequence"/>
</dbReference>
<protein>
    <submittedName>
        <fullName evidence="2">Uncharacterized protein</fullName>
    </submittedName>
</protein>
<dbReference type="EMBL" id="QGKV02001507">
    <property type="protein sequence ID" value="KAF3533513.1"/>
    <property type="molecule type" value="Genomic_DNA"/>
</dbReference>
<feature type="region of interest" description="Disordered" evidence="1">
    <location>
        <begin position="68"/>
        <end position="100"/>
    </location>
</feature>